<protein>
    <recommendedName>
        <fullName evidence="5">Methyltransferase domain-containing protein</fullName>
    </recommendedName>
</protein>
<organism evidence="6 7">
    <name type="scientific">Streptomyces lannensis</name>
    <dbReference type="NCBI Taxonomy" id="766498"/>
    <lineage>
        <taxon>Bacteria</taxon>
        <taxon>Bacillati</taxon>
        <taxon>Actinomycetota</taxon>
        <taxon>Actinomycetes</taxon>
        <taxon>Kitasatosporales</taxon>
        <taxon>Streptomycetaceae</taxon>
        <taxon>Streptomyces</taxon>
    </lineage>
</organism>
<dbReference type="Pfam" id="PF13649">
    <property type="entry name" value="Methyltransf_25"/>
    <property type="match status" value="1"/>
</dbReference>
<evidence type="ECO:0000256" key="3">
    <source>
        <dbReference type="ARBA" id="ARBA00022691"/>
    </source>
</evidence>
<accession>A0ABP7L2H8</accession>
<dbReference type="PANTHER" id="PTHR43464">
    <property type="entry name" value="METHYLTRANSFERASE"/>
    <property type="match status" value="1"/>
</dbReference>
<gene>
    <name evidence="6" type="ORF">GCM10022207_72190</name>
</gene>
<feature type="region of interest" description="Disordered" evidence="4">
    <location>
        <begin position="45"/>
        <end position="71"/>
    </location>
</feature>
<keyword evidence="1" id="KW-0489">Methyltransferase</keyword>
<evidence type="ECO:0000256" key="4">
    <source>
        <dbReference type="SAM" id="MobiDB-lite"/>
    </source>
</evidence>
<evidence type="ECO:0000259" key="5">
    <source>
        <dbReference type="Pfam" id="PF13649"/>
    </source>
</evidence>
<dbReference type="InterPro" id="IPR029063">
    <property type="entry name" value="SAM-dependent_MTases_sf"/>
</dbReference>
<feature type="domain" description="Methyltransferase" evidence="5">
    <location>
        <begin position="117"/>
        <end position="213"/>
    </location>
</feature>
<evidence type="ECO:0000313" key="7">
    <source>
        <dbReference type="Proteomes" id="UP001501563"/>
    </source>
</evidence>
<dbReference type="InterPro" id="IPR041698">
    <property type="entry name" value="Methyltransf_25"/>
</dbReference>
<dbReference type="Proteomes" id="UP001501563">
    <property type="component" value="Unassembled WGS sequence"/>
</dbReference>
<keyword evidence="3" id="KW-0949">S-adenosyl-L-methionine</keyword>
<evidence type="ECO:0000256" key="1">
    <source>
        <dbReference type="ARBA" id="ARBA00022603"/>
    </source>
</evidence>
<keyword evidence="7" id="KW-1185">Reference proteome</keyword>
<name>A0ABP7L2H8_9ACTN</name>
<dbReference type="SUPFAM" id="SSF53335">
    <property type="entry name" value="S-adenosyl-L-methionine-dependent methyltransferases"/>
    <property type="match status" value="1"/>
</dbReference>
<comment type="caution">
    <text evidence="6">The sequence shown here is derived from an EMBL/GenBank/DDBJ whole genome shotgun (WGS) entry which is preliminary data.</text>
</comment>
<dbReference type="PANTHER" id="PTHR43464:SF19">
    <property type="entry name" value="UBIQUINONE BIOSYNTHESIS O-METHYLTRANSFERASE, MITOCHONDRIAL"/>
    <property type="match status" value="1"/>
</dbReference>
<keyword evidence="2" id="KW-0808">Transferase</keyword>
<dbReference type="EMBL" id="BAAAZA010000031">
    <property type="protein sequence ID" value="GAA3893853.1"/>
    <property type="molecule type" value="Genomic_DNA"/>
</dbReference>
<evidence type="ECO:0000313" key="6">
    <source>
        <dbReference type="EMBL" id="GAA3893853.1"/>
    </source>
</evidence>
<dbReference type="Gene3D" id="3.40.50.150">
    <property type="entry name" value="Vaccinia Virus protein VP39"/>
    <property type="match status" value="1"/>
</dbReference>
<evidence type="ECO:0000256" key="2">
    <source>
        <dbReference type="ARBA" id="ARBA00022679"/>
    </source>
</evidence>
<dbReference type="CDD" id="cd02440">
    <property type="entry name" value="AdoMet_MTases"/>
    <property type="match status" value="1"/>
</dbReference>
<sequence>MFSQLWSSRLVATGSSPGAGSIEYVAGPSPAGALLTVRTVESSHGSRISVQVRSPGRGQNDDMTEKLSQSRSERDYIPGLGRQFLTPLYDVAHRVFGLHSVHNKMIELAELRGGHRVLDVGCGTGNLLRATGRRHRSVDLVGLDPDPKALIRAERKARRAGLTIRLDRGFAQELPYEDGSFDRVFSSLMLHHLDSTSKDALLAEVRRVLRSDGQLVLADAVLDEQGHHHGHRQGGMRGRMREQLQDNVGDAVAQRIADAGFTVEPTRTVALRIGGSIGIVSARLDGNS</sequence>
<proteinExistence type="predicted"/>
<reference evidence="7" key="1">
    <citation type="journal article" date="2019" name="Int. J. Syst. Evol. Microbiol.">
        <title>The Global Catalogue of Microorganisms (GCM) 10K type strain sequencing project: providing services to taxonomists for standard genome sequencing and annotation.</title>
        <authorList>
            <consortium name="The Broad Institute Genomics Platform"/>
            <consortium name="The Broad Institute Genome Sequencing Center for Infectious Disease"/>
            <person name="Wu L."/>
            <person name="Ma J."/>
        </authorList>
    </citation>
    <scope>NUCLEOTIDE SEQUENCE [LARGE SCALE GENOMIC DNA]</scope>
    <source>
        <strain evidence="7">JCM 16578</strain>
    </source>
</reference>